<proteinExistence type="predicted"/>
<dbReference type="Pfam" id="PF00248">
    <property type="entry name" value="Aldo_ket_red"/>
    <property type="match status" value="1"/>
</dbReference>
<sequence length="267" mass="30046">MDFAKRRILGRTGLRVGPLGVAASFGAPASAFEEAYERGCNYFYWGSMRKKGMRDAIRNLCGQGKREDLVIVIQSYSRSVSLMQAFFKRALKSLDLDYADILLLGWHNKVPANRIMDEAVAMKEKGLFRFLGLSGHNRSLFPRLNESGIFDLFHVRYNAAHRGAEQEIFPHIQDVDRPGVVSYTATRWGQLLNAKKMPPGENPPSASDCYRFALSNPGVDVCICGPKDQVQMREGLRAVELGPLNPEELSRMRKIGDYVHSHSAKFF</sequence>
<dbReference type="Proteomes" id="UP000650524">
    <property type="component" value="Unassembled WGS sequence"/>
</dbReference>
<feature type="domain" description="NADP-dependent oxidoreductase" evidence="1">
    <location>
        <begin position="59"/>
        <end position="196"/>
    </location>
</feature>
<comment type="caution">
    <text evidence="2">The sequence shown here is derived from an EMBL/GenBank/DDBJ whole genome shotgun (WGS) entry which is preliminary data.</text>
</comment>
<dbReference type="InterPro" id="IPR053135">
    <property type="entry name" value="AKR2_Oxidoreductase"/>
</dbReference>
<dbReference type="InterPro" id="IPR036812">
    <property type="entry name" value="NAD(P)_OxRdtase_dom_sf"/>
</dbReference>
<evidence type="ECO:0000313" key="2">
    <source>
        <dbReference type="EMBL" id="MBC8176199.1"/>
    </source>
</evidence>
<evidence type="ECO:0000313" key="3">
    <source>
        <dbReference type="Proteomes" id="UP000650524"/>
    </source>
</evidence>
<dbReference type="EMBL" id="JACNJD010000109">
    <property type="protein sequence ID" value="MBC8176199.1"/>
    <property type="molecule type" value="Genomic_DNA"/>
</dbReference>
<gene>
    <name evidence="2" type="ORF">H8E19_02250</name>
</gene>
<dbReference type="SUPFAM" id="SSF51430">
    <property type="entry name" value="NAD(P)-linked oxidoreductase"/>
    <property type="match status" value="1"/>
</dbReference>
<dbReference type="PANTHER" id="PTHR43312:SF1">
    <property type="entry name" value="NADP-DEPENDENT OXIDOREDUCTASE DOMAIN-CONTAINING PROTEIN"/>
    <property type="match status" value="1"/>
</dbReference>
<dbReference type="Gene3D" id="3.20.20.100">
    <property type="entry name" value="NADP-dependent oxidoreductase domain"/>
    <property type="match status" value="1"/>
</dbReference>
<organism evidence="2 3">
    <name type="scientific">Candidatus Desulfacyla euxinica</name>
    <dbReference type="NCBI Taxonomy" id="2841693"/>
    <lineage>
        <taxon>Bacteria</taxon>
        <taxon>Deltaproteobacteria</taxon>
        <taxon>Candidatus Desulfacyla</taxon>
    </lineage>
</organism>
<protein>
    <submittedName>
        <fullName evidence="2">Aldo/keto reductase</fullName>
    </submittedName>
</protein>
<evidence type="ECO:0000259" key="1">
    <source>
        <dbReference type="Pfam" id="PF00248"/>
    </source>
</evidence>
<dbReference type="AlphaFoldDB" id="A0A8J6T6T5"/>
<accession>A0A8J6T6T5</accession>
<dbReference type="InterPro" id="IPR023210">
    <property type="entry name" value="NADP_OxRdtase_dom"/>
</dbReference>
<name>A0A8J6T6T5_9DELT</name>
<reference evidence="2 3" key="1">
    <citation type="submission" date="2020-08" db="EMBL/GenBank/DDBJ databases">
        <title>Bridging the membrane lipid divide: bacteria of the FCB group superphylum have the potential to synthesize archaeal ether lipids.</title>
        <authorList>
            <person name="Villanueva L."/>
            <person name="Von Meijenfeldt F.A.B."/>
            <person name="Westbye A.B."/>
            <person name="Yadav S."/>
            <person name="Hopmans E.C."/>
            <person name="Dutilh B.E."/>
            <person name="Sinninghe Damste J.S."/>
        </authorList>
    </citation>
    <scope>NUCLEOTIDE SEQUENCE [LARGE SCALE GENOMIC DNA]</scope>
    <source>
        <strain evidence="2">NIOZ-UU27</strain>
    </source>
</reference>
<dbReference type="PANTHER" id="PTHR43312">
    <property type="entry name" value="D-THREO-ALDOSE 1-DEHYDROGENASE"/>
    <property type="match status" value="1"/>
</dbReference>